<sequence>MHLLGSYLPAQYQNKAKNLKNALSFKGKYLIFFKI</sequence>
<protein>
    <submittedName>
        <fullName evidence="1">Uncharacterized protein</fullName>
    </submittedName>
</protein>
<accession>A0A369QM47</accession>
<keyword evidence="2" id="KW-1185">Reference proteome</keyword>
<dbReference type="EMBL" id="QASA01000001">
    <property type="protein sequence ID" value="RDC65794.1"/>
    <property type="molecule type" value="Genomic_DNA"/>
</dbReference>
<proteinExistence type="predicted"/>
<name>A0A369QM47_9BACT</name>
<organism evidence="1 2">
    <name type="scientific">Adhaeribacter pallidiroseus</name>
    <dbReference type="NCBI Taxonomy" id="2072847"/>
    <lineage>
        <taxon>Bacteria</taxon>
        <taxon>Pseudomonadati</taxon>
        <taxon>Bacteroidota</taxon>
        <taxon>Cytophagia</taxon>
        <taxon>Cytophagales</taxon>
        <taxon>Hymenobacteraceae</taxon>
        <taxon>Adhaeribacter</taxon>
    </lineage>
</organism>
<dbReference type="AlphaFoldDB" id="A0A369QM47"/>
<comment type="caution">
    <text evidence="1">The sequence shown here is derived from an EMBL/GenBank/DDBJ whole genome shotgun (WGS) entry which is preliminary data.</text>
</comment>
<gene>
    <name evidence="1" type="ORF">AHMF7616_04424</name>
</gene>
<dbReference type="Proteomes" id="UP000253919">
    <property type="component" value="Unassembled WGS sequence"/>
</dbReference>
<evidence type="ECO:0000313" key="2">
    <source>
        <dbReference type="Proteomes" id="UP000253919"/>
    </source>
</evidence>
<evidence type="ECO:0000313" key="1">
    <source>
        <dbReference type="EMBL" id="RDC65794.1"/>
    </source>
</evidence>
<reference evidence="1 2" key="1">
    <citation type="submission" date="2018-04" db="EMBL/GenBank/DDBJ databases">
        <title>Adhaeribacter sp. HMF7616 genome sequencing and assembly.</title>
        <authorList>
            <person name="Kang H."/>
            <person name="Kang J."/>
            <person name="Cha I."/>
            <person name="Kim H."/>
            <person name="Joh K."/>
        </authorList>
    </citation>
    <scope>NUCLEOTIDE SEQUENCE [LARGE SCALE GENOMIC DNA]</scope>
    <source>
        <strain evidence="1 2">HMF7616</strain>
    </source>
</reference>